<dbReference type="Proteomes" id="UP000236728">
    <property type="component" value="Unassembled WGS sequence"/>
</dbReference>
<dbReference type="OrthoDB" id="113704at2"/>
<evidence type="ECO:0000313" key="2">
    <source>
        <dbReference type="EMBL" id="SEF68442.1"/>
    </source>
</evidence>
<dbReference type="EMBL" id="FNVA01000001">
    <property type="protein sequence ID" value="SEF68442.1"/>
    <property type="molecule type" value="Genomic_DNA"/>
</dbReference>
<organism evidence="2 3">
    <name type="scientific">Bryocella elongata</name>
    <dbReference type="NCBI Taxonomy" id="863522"/>
    <lineage>
        <taxon>Bacteria</taxon>
        <taxon>Pseudomonadati</taxon>
        <taxon>Acidobacteriota</taxon>
        <taxon>Terriglobia</taxon>
        <taxon>Terriglobales</taxon>
        <taxon>Acidobacteriaceae</taxon>
        <taxon>Bryocella</taxon>
    </lineage>
</organism>
<dbReference type="InterPro" id="IPR029063">
    <property type="entry name" value="SAM-dependent_MTases_sf"/>
</dbReference>
<gene>
    <name evidence="2" type="ORF">SAMN05421819_0813</name>
</gene>
<proteinExistence type="predicted"/>
<dbReference type="Pfam" id="PF13489">
    <property type="entry name" value="Methyltransf_23"/>
    <property type="match status" value="1"/>
</dbReference>
<evidence type="ECO:0000256" key="1">
    <source>
        <dbReference type="SAM" id="MobiDB-lite"/>
    </source>
</evidence>
<feature type="compositionally biased region" description="Basic and acidic residues" evidence="1">
    <location>
        <begin position="1"/>
        <end position="20"/>
    </location>
</feature>
<evidence type="ECO:0000313" key="3">
    <source>
        <dbReference type="Proteomes" id="UP000236728"/>
    </source>
</evidence>
<dbReference type="CDD" id="cd02440">
    <property type="entry name" value="AdoMet_MTases"/>
    <property type="match status" value="1"/>
</dbReference>
<keyword evidence="3" id="KW-1185">Reference proteome</keyword>
<dbReference type="Gene3D" id="3.40.50.150">
    <property type="entry name" value="Vaccinia Virus protein VP39"/>
    <property type="match status" value="1"/>
</dbReference>
<accession>A0A1H5TZY7</accession>
<reference evidence="2 3" key="1">
    <citation type="submission" date="2016-10" db="EMBL/GenBank/DDBJ databases">
        <authorList>
            <person name="de Groot N.N."/>
        </authorList>
    </citation>
    <scope>NUCLEOTIDE SEQUENCE [LARGE SCALE GENOMIC DNA]</scope>
    <source>
        <strain evidence="2 3">DSM 22489</strain>
    </source>
</reference>
<name>A0A1H5TZY7_9BACT</name>
<feature type="region of interest" description="Disordered" evidence="1">
    <location>
        <begin position="1"/>
        <end position="26"/>
    </location>
</feature>
<dbReference type="AlphaFoldDB" id="A0A1H5TZY7"/>
<sequence>MLGIFRRDQSNAARQPERSSRHSRGWTGLHAHLQSHDSLRVLDFGATSPSNINYLTALGHSVYMANIVQDASRPEWLTPSGEGVTPEYDVERFVSSNLDFSGRDFDVVLLWDTADYLPKQLVPAVFDRLRTVLRPDGRLLAFFHGKIDGTGTRFSRYQLTNTENLDLIESGEFPMLQVYPTRQIEKFFEGYSSTHFYLGKDNVREVIAVR</sequence>
<evidence type="ECO:0008006" key="4">
    <source>
        <dbReference type="Google" id="ProtNLM"/>
    </source>
</evidence>
<dbReference type="SUPFAM" id="SSF53335">
    <property type="entry name" value="S-adenosyl-L-methionine-dependent methyltransferases"/>
    <property type="match status" value="1"/>
</dbReference>
<protein>
    <recommendedName>
        <fullName evidence="4">Methyltransferase domain-containing protein</fullName>
    </recommendedName>
</protein>